<evidence type="ECO:0000313" key="8">
    <source>
        <dbReference type="EMBL" id="TWH80357.1"/>
    </source>
</evidence>
<accession>A0A562JB49</accession>
<dbReference type="PROSITE" id="PS51379">
    <property type="entry name" value="4FE4S_FER_2"/>
    <property type="match status" value="2"/>
</dbReference>
<feature type="domain" description="2Fe-2S ferredoxin-type" evidence="6">
    <location>
        <begin position="1"/>
        <end position="79"/>
    </location>
</feature>
<dbReference type="SUPFAM" id="SSF54862">
    <property type="entry name" value="4Fe-4S ferredoxins"/>
    <property type="match status" value="1"/>
</dbReference>
<dbReference type="InterPro" id="IPR036010">
    <property type="entry name" value="2Fe-2S_ferredoxin-like_sf"/>
</dbReference>
<feature type="domain" description="4Fe-4S ferredoxin-type" evidence="7">
    <location>
        <begin position="116"/>
        <end position="148"/>
    </location>
</feature>
<dbReference type="OrthoDB" id="9803192at2"/>
<dbReference type="Pfam" id="PF13510">
    <property type="entry name" value="Fer2_4"/>
    <property type="match status" value="1"/>
</dbReference>
<evidence type="ECO:0000256" key="1">
    <source>
        <dbReference type="ARBA" id="ARBA00003532"/>
    </source>
</evidence>
<dbReference type="Proteomes" id="UP000315343">
    <property type="component" value="Unassembled WGS sequence"/>
</dbReference>
<dbReference type="Gene3D" id="3.10.20.740">
    <property type="match status" value="1"/>
</dbReference>
<dbReference type="InterPro" id="IPR050157">
    <property type="entry name" value="PSI_iron-sulfur_center"/>
</dbReference>
<evidence type="ECO:0000256" key="4">
    <source>
        <dbReference type="ARBA" id="ARBA00023004"/>
    </source>
</evidence>
<comment type="caution">
    <text evidence="8">The sequence shown here is derived from an EMBL/GenBank/DDBJ whole genome shotgun (WGS) entry which is preliminary data.</text>
</comment>
<dbReference type="RefSeq" id="WP_145082170.1">
    <property type="nucleotide sequence ID" value="NZ_DAMBUX010000001.1"/>
</dbReference>
<keyword evidence="3" id="KW-0479">Metal-binding</keyword>
<evidence type="ECO:0000256" key="2">
    <source>
        <dbReference type="ARBA" id="ARBA00022485"/>
    </source>
</evidence>
<organism evidence="8 9">
    <name type="scientific">Sedimentibacter saalensis</name>
    <dbReference type="NCBI Taxonomy" id="130788"/>
    <lineage>
        <taxon>Bacteria</taxon>
        <taxon>Bacillati</taxon>
        <taxon>Bacillota</taxon>
        <taxon>Tissierellia</taxon>
        <taxon>Sedimentibacter</taxon>
    </lineage>
</organism>
<keyword evidence="9" id="KW-1185">Reference proteome</keyword>
<evidence type="ECO:0000313" key="9">
    <source>
        <dbReference type="Proteomes" id="UP000315343"/>
    </source>
</evidence>
<evidence type="ECO:0000256" key="3">
    <source>
        <dbReference type="ARBA" id="ARBA00022723"/>
    </source>
</evidence>
<dbReference type="InterPro" id="IPR017900">
    <property type="entry name" value="4Fe4S_Fe_S_CS"/>
</dbReference>
<dbReference type="PANTHER" id="PTHR24960:SF84">
    <property type="entry name" value="HYDROGENASE SUBUNIT"/>
    <property type="match status" value="1"/>
</dbReference>
<dbReference type="AlphaFoldDB" id="A0A562JB49"/>
<name>A0A562JB49_9FIRM</name>
<dbReference type="CDD" id="cd00207">
    <property type="entry name" value="fer2"/>
    <property type="match status" value="1"/>
</dbReference>
<dbReference type="PROSITE" id="PS00198">
    <property type="entry name" value="4FE4S_FER_1"/>
    <property type="match status" value="1"/>
</dbReference>
<reference evidence="8 9" key="1">
    <citation type="submission" date="2019-07" db="EMBL/GenBank/DDBJ databases">
        <title>Genomic Encyclopedia of Type Strains, Phase I: the one thousand microbial genomes (KMG-I) project.</title>
        <authorList>
            <person name="Kyrpides N."/>
        </authorList>
    </citation>
    <scope>NUCLEOTIDE SEQUENCE [LARGE SCALE GENOMIC DNA]</scope>
    <source>
        <strain evidence="8 9">DSM 13558</strain>
    </source>
</reference>
<gene>
    <name evidence="8" type="ORF">LY60_01617</name>
</gene>
<proteinExistence type="predicted"/>
<dbReference type="InterPro" id="IPR001041">
    <property type="entry name" value="2Fe-2S_ferredoxin-type"/>
</dbReference>
<dbReference type="Gene3D" id="3.30.70.20">
    <property type="match status" value="1"/>
</dbReference>
<dbReference type="InterPro" id="IPR017896">
    <property type="entry name" value="4Fe4S_Fe-S-bd"/>
</dbReference>
<protein>
    <submittedName>
        <fullName evidence="8">4Fe-4S dicluster protein</fullName>
    </submittedName>
</protein>
<evidence type="ECO:0000256" key="5">
    <source>
        <dbReference type="ARBA" id="ARBA00023014"/>
    </source>
</evidence>
<dbReference type="PANTHER" id="PTHR24960">
    <property type="entry name" value="PHOTOSYSTEM I IRON-SULFUR CENTER-RELATED"/>
    <property type="match status" value="1"/>
</dbReference>
<dbReference type="EMBL" id="VLKH01000004">
    <property type="protein sequence ID" value="TWH80357.1"/>
    <property type="molecule type" value="Genomic_DNA"/>
</dbReference>
<sequence>MKIKIDGNLYEGIPGETLMELAKRNNVDIPNLCHKTGFEGQGRCRLCMVEVNEGRRTKVVSSCVFPIKDGLEVVTNSDKIKKMRKDIILLLLLKTPNNQYIKKLAEEYEVIPPERYEDKTSTEDCILCGLCVKACEKMGTSAISLVNRGTTKKVSTPYDDSSKDCIGCGACAEVCPTRAIKFTDKDNTRTIWNKEFNLVKCTSCGKYYTTKEALNFINKKLGEESSEHICESCRKKSISEKFKESYKDYASH</sequence>
<dbReference type="PROSITE" id="PS51085">
    <property type="entry name" value="2FE2S_FER_2"/>
    <property type="match status" value="1"/>
</dbReference>
<evidence type="ECO:0000259" key="7">
    <source>
        <dbReference type="PROSITE" id="PS51379"/>
    </source>
</evidence>
<evidence type="ECO:0000259" key="6">
    <source>
        <dbReference type="PROSITE" id="PS51085"/>
    </source>
</evidence>
<dbReference type="Pfam" id="PF14697">
    <property type="entry name" value="Fer4_21"/>
    <property type="match status" value="1"/>
</dbReference>
<dbReference type="GO" id="GO:0051539">
    <property type="term" value="F:4 iron, 4 sulfur cluster binding"/>
    <property type="evidence" value="ECO:0007669"/>
    <property type="project" value="UniProtKB-KW"/>
</dbReference>
<keyword evidence="5" id="KW-0411">Iron-sulfur</keyword>
<dbReference type="SUPFAM" id="SSF54292">
    <property type="entry name" value="2Fe-2S ferredoxin-like"/>
    <property type="match status" value="1"/>
</dbReference>
<keyword evidence="4" id="KW-0408">Iron</keyword>
<keyword evidence="2" id="KW-0004">4Fe-4S</keyword>
<comment type="function">
    <text evidence="1">Ferredoxins are iron-sulfur proteins that transfer electrons in a wide variety of metabolic reactions.</text>
</comment>
<dbReference type="GO" id="GO:0046872">
    <property type="term" value="F:metal ion binding"/>
    <property type="evidence" value="ECO:0007669"/>
    <property type="project" value="UniProtKB-KW"/>
</dbReference>
<feature type="domain" description="4Fe-4S ferredoxin-type" evidence="7">
    <location>
        <begin position="155"/>
        <end position="185"/>
    </location>
</feature>